<dbReference type="Pfam" id="PF00072">
    <property type="entry name" value="Response_reg"/>
    <property type="match status" value="1"/>
</dbReference>
<dbReference type="Gene3D" id="3.40.50.2300">
    <property type="match status" value="1"/>
</dbReference>
<dbReference type="EMBL" id="QJTE01000001">
    <property type="protein sequence ID" value="PYE85975.1"/>
    <property type="molecule type" value="Genomic_DNA"/>
</dbReference>
<dbReference type="PANTHER" id="PTHR44591:SF3">
    <property type="entry name" value="RESPONSE REGULATORY DOMAIN-CONTAINING PROTEIN"/>
    <property type="match status" value="1"/>
</dbReference>
<accession>A0A318SXA7</accession>
<dbReference type="GO" id="GO:0000160">
    <property type="term" value="P:phosphorelay signal transduction system"/>
    <property type="evidence" value="ECO:0007669"/>
    <property type="project" value="InterPro"/>
</dbReference>
<evidence type="ECO:0000313" key="4">
    <source>
        <dbReference type="EMBL" id="PYE85975.1"/>
    </source>
</evidence>
<name>A0A318SXA7_9RHOB</name>
<evidence type="ECO:0000259" key="3">
    <source>
        <dbReference type="PROSITE" id="PS50110"/>
    </source>
</evidence>
<dbReference type="AlphaFoldDB" id="A0A318SXA7"/>
<dbReference type="Proteomes" id="UP000248311">
    <property type="component" value="Unassembled WGS sequence"/>
</dbReference>
<evidence type="ECO:0000313" key="5">
    <source>
        <dbReference type="Proteomes" id="UP000248311"/>
    </source>
</evidence>
<evidence type="ECO:0000256" key="1">
    <source>
        <dbReference type="ARBA" id="ARBA00022553"/>
    </source>
</evidence>
<dbReference type="InterPro" id="IPR050595">
    <property type="entry name" value="Bact_response_regulator"/>
</dbReference>
<dbReference type="InterPro" id="IPR001789">
    <property type="entry name" value="Sig_transdc_resp-reg_receiver"/>
</dbReference>
<keyword evidence="5" id="KW-1185">Reference proteome</keyword>
<keyword evidence="1 2" id="KW-0597">Phosphoprotein</keyword>
<organism evidence="4 5">
    <name type="scientific">Pseudoroseicyclus aestuarii</name>
    <dbReference type="NCBI Taxonomy" id="1795041"/>
    <lineage>
        <taxon>Bacteria</taxon>
        <taxon>Pseudomonadati</taxon>
        <taxon>Pseudomonadota</taxon>
        <taxon>Alphaproteobacteria</taxon>
        <taxon>Rhodobacterales</taxon>
        <taxon>Paracoccaceae</taxon>
        <taxon>Pseudoroseicyclus</taxon>
    </lineage>
</organism>
<dbReference type="SMART" id="SM00448">
    <property type="entry name" value="REC"/>
    <property type="match status" value="1"/>
</dbReference>
<protein>
    <submittedName>
        <fullName evidence="4">Response regulator receiver domain-containing protein</fullName>
    </submittedName>
</protein>
<dbReference type="SUPFAM" id="SSF52172">
    <property type="entry name" value="CheY-like"/>
    <property type="match status" value="1"/>
</dbReference>
<dbReference type="PANTHER" id="PTHR44591">
    <property type="entry name" value="STRESS RESPONSE REGULATOR PROTEIN 1"/>
    <property type="match status" value="1"/>
</dbReference>
<dbReference type="OrthoDB" id="9800897at2"/>
<dbReference type="PROSITE" id="PS50110">
    <property type="entry name" value="RESPONSE_REGULATORY"/>
    <property type="match status" value="1"/>
</dbReference>
<dbReference type="RefSeq" id="WP_110812979.1">
    <property type="nucleotide sequence ID" value="NZ_QJTE01000001.1"/>
</dbReference>
<evidence type="ECO:0000256" key="2">
    <source>
        <dbReference type="PROSITE-ProRule" id="PRU00169"/>
    </source>
</evidence>
<dbReference type="InterPro" id="IPR011006">
    <property type="entry name" value="CheY-like_superfamily"/>
</dbReference>
<sequence>MKILHVDDDDDIREITKFALEMNGEIEVETASGGRAALERLSAQLPDVILLDVMMPEMSGPELKTVLNGRPEYCGVPVIFMTAAAQRSTIDELMGLGAAGVISKPYDPMTLADEVDRLLGAA</sequence>
<feature type="domain" description="Response regulatory" evidence="3">
    <location>
        <begin position="2"/>
        <end position="119"/>
    </location>
</feature>
<feature type="modified residue" description="4-aspartylphosphate" evidence="2">
    <location>
        <position position="52"/>
    </location>
</feature>
<reference evidence="4 5" key="1">
    <citation type="submission" date="2018-06" db="EMBL/GenBank/DDBJ databases">
        <title>Genomic Encyclopedia of Type Strains, Phase III (KMG-III): the genomes of soil and plant-associated and newly described type strains.</title>
        <authorList>
            <person name="Whitman W."/>
        </authorList>
    </citation>
    <scope>NUCLEOTIDE SEQUENCE [LARGE SCALE GENOMIC DNA]</scope>
    <source>
        <strain evidence="4 5">CECT 9025</strain>
    </source>
</reference>
<gene>
    <name evidence="4" type="ORF">DFP88_101649</name>
</gene>
<comment type="caution">
    <text evidence="4">The sequence shown here is derived from an EMBL/GenBank/DDBJ whole genome shotgun (WGS) entry which is preliminary data.</text>
</comment>
<proteinExistence type="predicted"/>